<dbReference type="EMBL" id="LAZR01016964">
    <property type="protein sequence ID" value="KKM02332.1"/>
    <property type="molecule type" value="Genomic_DNA"/>
</dbReference>
<dbReference type="InterPro" id="IPR016154">
    <property type="entry name" value="Heat_shock_Hsp33_C"/>
</dbReference>
<dbReference type="Pfam" id="PF01430">
    <property type="entry name" value="HSP33"/>
    <property type="match status" value="1"/>
</dbReference>
<keyword evidence="4" id="KW-0143">Chaperone</keyword>
<dbReference type="GO" id="GO:0005737">
    <property type="term" value="C:cytoplasm"/>
    <property type="evidence" value="ECO:0007669"/>
    <property type="project" value="InterPro"/>
</dbReference>
<evidence type="ECO:0000313" key="6">
    <source>
        <dbReference type="EMBL" id="KKM02332.1"/>
    </source>
</evidence>
<keyword evidence="5" id="KW-0676">Redox-active center</keyword>
<protein>
    <recommendedName>
        <fullName evidence="7">33 kDa chaperonin</fullName>
    </recommendedName>
</protein>
<keyword evidence="2" id="KW-0862">Zinc</keyword>
<evidence type="ECO:0008006" key="7">
    <source>
        <dbReference type="Google" id="ProtNLM"/>
    </source>
</evidence>
<keyword evidence="1" id="KW-0963">Cytoplasm</keyword>
<evidence type="ECO:0000256" key="1">
    <source>
        <dbReference type="ARBA" id="ARBA00022490"/>
    </source>
</evidence>
<dbReference type="SUPFAM" id="SSF64397">
    <property type="entry name" value="Hsp33 domain"/>
    <property type="match status" value="1"/>
</dbReference>
<dbReference type="Gene3D" id="3.55.30.10">
    <property type="entry name" value="Hsp33 domain"/>
    <property type="match status" value="1"/>
</dbReference>
<reference evidence="6" key="1">
    <citation type="journal article" date="2015" name="Nature">
        <title>Complex archaea that bridge the gap between prokaryotes and eukaryotes.</title>
        <authorList>
            <person name="Spang A."/>
            <person name="Saw J.H."/>
            <person name="Jorgensen S.L."/>
            <person name="Zaremba-Niedzwiedzka K."/>
            <person name="Martijn J."/>
            <person name="Lind A.E."/>
            <person name="van Eijk R."/>
            <person name="Schleper C."/>
            <person name="Guy L."/>
            <person name="Ettema T.J."/>
        </authorList>
    </citation>
    <scope>NUCLEOTIDE SEQUENCE</scope>
</reference>
<dbReference type="Gene3D" id="1.10.287.480">
    <property type="entry name" value="helix hairpin bin"/>
    <property type="match status" value="1"/>
</dbReference>
<dbReference type="SUPFAM" id="SSF118352">
    <property type="entry name" value="HSP33 redox switch-like"/>
    <property type="match status" value="1"/>
</dbReference>
<comment type="caution">
    <text evidence="6">The sequence shown here is derived from an EMBL/GenBank/DDBJ whole genome shotgun (WGS) entry which is preliminary data.</text>
</comment>
<dbReference type="NCBIfam" id="NF001033">
    <property type="entry name" value="PRK00114.1"/>
    <property type="match status" value="1"/>
</dbReference>
<evidence type="ECO:0000256" key="5">
    <source>
        <dbReference type="ARBA" id="ARBA00023284"/>
    </source>
</evidence>
<evidence type="ECO:0000256" key="2">
    <source>
        <dbReference type="ARBA" id="ARBA00022833"/>
    </source>
</evidence>
<dbReference type="AlphaFoldDB" id="A0A0F9HGN0"/>
<dbReference type="Gene3D" id="3.90.1280.10">
    <property type="entry name" value="HSP33 redox switch-like"/>
    <property type="match status" value="1"/>
</dbReference>
<evidence type="ECO:0000256" key="4">
    <source>
        <dbReference type="ARBA" id="ARBA00023186"/>
    </source>
</evidence>
<dbReference type="GO" id="GO:0042026">
    <property type="term" value="P:protein refolding"/>
    <property type="evidence" value="ECO:0007669"/>
    <property type="project" value="TreeGrafter"/>
</dbReference>
<dbReference type="PANTHER" id="PTHR30111:SF1">
    <property type="entry name" value="33 KDA CHAPERONIN"/>
    <property type="match status" value="1"/>
</dbReference>
<dbReference type="GO" id="GO:0051082">
    <property type="term" value="F:unfolded protein binding"/>
    <property type="evidence" value="ECO:0007669"/>
    <property type="project" value="InterPro"/>
</dbReference>
<dbReference type="InterPro" id="IPR016153">
    <property type="entry name" value="Heat_shock_Hsp33_N"/>
</dbReference>
<dbReference type="InterPro" id="IPR000397">
    <property type="entry name" value="Heat_shock_Hsp33"/>
</dbReference>
<dbReference type="PANTHER" id="PTHR30111">
    <property type="entry name" value="33 KDA CHAPERONIN"/>
    <property type="match status" value="1"/>
</dbReference>
<dbReference type="HAMAP" id="MF_00117">
    <property type="entry name" value="HslO"/>
    <property type="match status" value="1"/>
</dbReference>
<dbReference type="CDD" id="cd00498">
    <property type="entry name" value="Hsp33"/>
    <property type="match status" value="1"/>
</dbReference>
<accession>A0A0F9HGN0</accession>
<evidence type="ECO:0000256" key="3">
    <source>
        <dbReference type="ARBA" id="ARBA00023157"/>
    </source>
</evidence>
<name>A0A0F9HGN0_9ZZZZ</name>
<gene>
    <name evidence="6" type="ORF">LCGC14_1785490</name>
</gene>
<proteinExistence type="inferred from homology"/>
<dbReference type="InterPro" id="IPR023212">
    <property type="entry name" value="Hsp33_helix_hairpin_bin_dom_sf"/>
</dbReference>
<dbReference type="GO" id="GO:0044183">
    <property type="term" value="F:protein folding chaperone"/>
    <property type="evidence" value="ECO:0007669"/>
    <property type="project" value="TreeGrafter"/>
</dbReference>
<dbReference type="PIRSF" id="PIRSF005261">
    <property type="entry name" value="Heat_shock_Hsp33"/>
    <property type="match status" value="1"/>
</dbReference>
<sequence>MTDTIVTDIEPTDFQSDNLQRFIFDNAPVRGEWVHLTDTWQQVLQRRDYPPAIERLLGEMMAAAALLTATVKIKGRLVLQSKSSGPVNLMMVECTSDNTLRAFAQWEGIIKDDATMSELTGKGVLAITIDVEGSKQPYQGVVSLDGESISDVLETYFNQSEQLDTRIWLAADAQRTSGLFLQQLPSTEQNKEEDEENWLRLSTLAGTITPSELLNLGAGSLLHRLFHEEECRLLDSTELSFSCSCSRERVADTITLLGEQDANDLLEEQGRIEVACEFCNEHYHFDKVDVATIFSANSTPSADSSIVH</sequence>
<keyword evidence="3" id="KW-1015">Disulfide bond</keyword>
<organism evidence="6">
    <name type="scientific">marine sediment metagenome</name>
    <dbReference type="NCBI Taxonomy" id="412755"/>
    <lineage>
        <taxon>unclassified sequences</taxon>
        <taxon>metagenomes</taxon>
        <taxon>ecological metagenomes</taxon>
    </lineage>
</organism>